<dbReference type="NCBIfam" id="NF002346">
    <property type="entry name" value="PRK01305.2-3"/>
    <property type="match status" value="1"/>
</dbReference>
<dbReference type="Pfam" id="PF04377">
    <property type="entry name" value="ATE_C"/>
    <property type="match status" value="1"/>
</dbReference>
<evidence type="ECO:0000313" key="7">
    <source>
        <dbReference type="EMBL" id="ART64094.1"/>
    </source>
</evidence>
<keyword evidence="2 4" id="KW-0808">Transferase</keyword>
<dbReference type="GO" id="GO:0008914">
    <property type="term" value="F:leucyl-tRNA--protein transferase activity"/>
    <property type="evidence" value="ECO:0007669"/>
    <property type="project" value="UniProtKB-UniRule"/>
</dbReference>
<dbReference type="InterPro" id="IPR007472">
    <property type="entry name" value="N-end_Aminoacyl_Trfase_C"/>
</dbReference>
<dbReference type="InterPro" id="IPR016181">
    <property type="entry name" value="Acyl_CoA_acyltransferase"/>
</dbReference>
<feature type="domain" description="N-end rule aminoacyl transferase C-terminal" evidence="6">
    <location>
        <begin position="115"/>
        <end position="238"/>
    </location>
</feature>
<comment type="subcellular location">
    <subcellularLocation>
        <location evidence="4">Cytoplasm</location>
    </subcellularLocation>
</comment>
<evidence type="ECO:0000313" key="8">
    <source>
        <dbReference type="Proteomes" id="UP000194457"/>
    </source>
</evidence>
<keyword evidence="3 4" id="KW-0012">Acyltransferase</keyword>
<evidence type="ECO:0000256" key="3">
    <source>
        <dbReference type="ARBA" id="ARBA00023315"/>
    </source>
</evidence>
<gene>
    <name evidence="4" type="primary">bpt</name>
    <name evidence="7" type="ORF">B9H00_14350</name>
</gene>
<dbReference type="PANTHER" id="PTHR21367">
    <property type="entry name" value="ARGININE-TRNA-PROTEIN TRANSFERASE 1"/>
    <property type="match status" value="1"/>
</dbReference>
<reference evidence="7 8" key="1">
    <citation type="submission" date="2017-05" db="EMBL/GenBank/DDBJ databases">
        <authorList>
            <person name="Song R."/>
            <person name="Chenine A.L."/>
            <person name="Ruprecht R.M."/>
        </authorList>
    </citation>
    <scope>NUCLEOTIDE SEQUENCE [LARGE SCALE GENOMIC DNA]</scope>
    <source>
        <strain evidence="7">SW32</strain>
    </source>
</reference>
<protein>
    <recommendedName>
        <fullName evidence="4">Aspartate/glutamate leucyltransferase</fullName>
        <ecNumber evidence="4">2.3.2.29</ecNumber>
    </recommendedName>
</protein>
<dbReference type="GO" id="GO:0071596">
    <property type="term" value="P:ubiquitin-dependent protein catabolic process via the N-end rule pathway"/>
    <property type="evidence" value="ECO:0007669"/>
    <property type="project" value="InterPro"/>
</dbReference>
<accession>A0A240URI4</accession>
<dbReference type="PIRSF" id="PIRSF037208">
    <property type="entry name" value="ATE_pro_prd"/>
    <property type="match status" value="1"/>
</dbReference>
<dbReference type="OrthoDB" id="9782022at2"/>
<dbReference type="Proteomes" id="UP000194457">
    <property type="component" value="Chromosome"/>
</dbReference>
<dbReference type="SUPFAM" id="SSF55729">
    <property type="entry name" value="Acyl-CoA N-acyltransferases (Nat)"/>
    <property type="match status" value="1"/>
</dbReference>
<dbReference type="AlphaFoldDB" id="A0A240URI4"/>
<comment type="function">
    <text evidence="4">Functions in the N-end rule pathway of protein degradation where it conjugates Leu from its aminoacyl-tRNA to the N-termini of proteins containing an N-terminal aspartate or glutamate.</text>
</comment>
<dbReference type="KEGG" id="kma:B9H00_14350"/>
<dbReference type="EMBL" id="CP021358">
    <property type="protein sequence ID" value="ART64094.1"/>
    <property type="molecule type" value="Genomic_DNA"/>
</dbReference>
<evidence type="ECO:0000256" key="1">
    <source>
        <dbReference type="ARBA" id="ARBA00022490"/>
    </source>
</evidence>
<dbReference type="InterPro" id="IPR030700">
    <property type="entry name" value="N-end_Aminoacyl_Trfase"/>
</dbReference>
<dbReference type="NCBIfam" id="NF002341">
    <property type="entry name" value="PRK01305.1-1"/>
    <property type="match status" value="1"/>
</dbReference>
<sequence length="254" mass="29939">MLRPLKNSSTQSSLQNLRFFLTKPHDCSYLGSHEATTLFMDPHTPVDHDMYSALTLMGFRRSGTHLYRPHCQECNACVSVRVPVDDFEPDRSLRRTERNNQDLEVIERPAVFDDEHYALYERYISTRHSDGEMYPPAIEQYRAFLNIAHDFSRLVEFRLEGRLLAVAAVDFLTHGLSAIYTFFDPDDAFRSRSMGSWAVIWQIRRAQSLGLKHVYLGYWIHKSQKMDYKQRFKPLEYLQGHRWRRGIPITQTHH</sequence>
<evidence type="ECO:0000256" key="2">
    <source>
        <dbReference type="ARBA" id="ARBA00022679"/>
    </source>
</evidence>
<dbReference type="HAMAP" id="MF_00689">
    <property type="entry name" value="Bpt"/>
    <property type="match status" value="1"/>
</dbReference>
<name>A0A240URI4_9GAMM</name>
<keyword evidence="8" id="KW-1185">Reference proteome</keyword>
<dbReference type="InterPro" id="IPR017138">
    <property type="entry name" value="Asp_Glu_LeuTrfase"/>
</dbReference>
<comment type="catalytic activity">
    <reaction evidence="4">
        <text>N-terminal L-aspartyl-[protein] + L-leucyl-tRNA(Leu) = N-terminal L-leucyl-L-aspartyl-[protein] + tRNA(Leu) + H(+)</text>
        <dbReference type="Rhea" id="RHEA:50420"/>
        <dbReference type="Rhea" id="RHEA-COMP:9613"/>
        <dbReference type="Rhea" id="RHEA-COMP:9622"/>
        <dbReference type="Rhea" id="RHEA-COMP:12669"/>
        <dbReference type="Rhea" id="RHEA-COMP:12674"/>
        <dbReference type="ChEBI" id="CHEBI:15378"/>
        <dbReference type="ChEBI" id="CHEBI:64720"/>
        <dbReference type="ChEBI" id="CHEBI:78442"/>
        <dbReference type="ChEBI" id="CHEBI:78494"/>
        <dbReference type="ChEBI" id="CHEBI:133042"/>
        <dbReference type="EC" id="2.3.2.29"/>
    </reaction>
</comment>
<dbReference type="GO" id="GO:0004057">
    <property type="term" value="F:arginyl-tRNA--protein transferase activity"/>
    <property type="evidence" value="ECO:0007669"/>
    <property type="project" value="InterPro"/>
</dbReference>
<comment type="catalytic activity">
    <reaction evidence="4">
        <text>N-terminal L-glutamyl-[protein] + L-leucyl-tRNA(Leu) = N-terminal L-leucyl-L-glutamyl-[protein] + tRNA(Leu) + H(+)</text>
        <dbReference type="Rhea" id="RHEA:50412"/>
        <dbReference type="Rhea" id="RHEA-COMP:9613"/>
        <dbReference type="Rhea" id="RHEA-COMP:9622"/>
        <dbReference type="Rhea" id="RHEA-COMP:12664"/>
        <dbReference type="Rhea" id="RHEA-COMP:12668"/>
        <dbReference type="ChEBI" id="CHEBI:15378"/>
        <dbReference type="ChEBI" id="CHEBI:64721"/>
        <dbReference type="ChEBI" id="CHEBI:78442"/>
        <dbReference type="ChEBI" id="CHEBI:78494"/>
        <dbReference type="ChEBI" id="CHEBI:133041"/>
        <dbReference type="EC" id="2.3.2.29"/>
    </reaction>
</comment>
<dbReference type="InterPro" id="IPR007471">
    <property type="entry name" value="N-end_Aminoacyl_Trfase_N"/>
</dbReference>
<evidence type="ECO:0000259" key="5">
    <source>
        <dbReference type="Pfam" id="PF04376"/>
    </source>
</evidence>
<proteinExistence type="inferred from homology"/>
<dbReference type="RefSeq" id="WP_086901234.1">
    <property type="nucleotide sequence ID" value="NZ_CP021358.1"/>
</dbReference>
<comment type="similarity">
    <text evidence="4">Belongs to the R-transferase family. Bpt subfamily.</text>
</comment>
<organism evidence="7 8">
    <name type="scientific">Kushneria marisflavi</name>
    <dbReference type="NCBI Taxonomy" id="157779"/>
    <lineage>
        <taxon>Bacteria</taxon>
        <taxon>Pseudomonadati</taxon>
        <taxon>Pseudomonadota</taxon>
        <taxon>Gammaproteobacteria</taxon>
        <taxon>Oceanospirillales</taxon>
        <taxon>Halomonadaceae</taxon>
        <taxon>Kushneria</taxon>
    </lineage>
</organism>
<dbReference type="EC" id="2.3.2.29" evidence="4"/>
<dbReference type="PANTHER" id="PTHR21367:SF1">
    <property type="entry name" value="ARGINYL-TRNA--PROTEIN TRANSFERASE 1"/>
    <property type="match status" value="1"/>
</dbReference>
<dbReference type="GO" id="GO:0005737">
    <property type="term" value="C:cytoplasm"/>
    <property type="evidence" value="ECO:0007669"/>
    <property type="project" value="UniProtKB-SubCell"/>
</dbReference>
<dbReference type="NCBIfam" id="NF002342">
    <property type="entry name" value="PRK01305.1-3"/>
    <property type="match status" value="1"/>
</dbReference>
<feature type="domain" description="N-end aminoacyl transferase N-terminal" evidence="5">
    <location>
        <begin position="25"/>
        <end position="95"/>
    </location>
</feature>
<keyword evidence="1 4" id="KW-0963">Cytoplasm</keyword>
<evidence type="ECO:0000259" key="6">
    <source>
        <dbReference type="Pfam" id="PF04377"/>
    </source>
</evidence>
<evidence type="ECO:0000256" key="4">
    <source>
        <dbReference type="HAMAP-Rule" id="MF_00689"/>
    </source>
</evidence>
<dbReference type="Pfam" id="PF04376">
    <property type="entry name" value="ATE_N"/>
    <property type="match status" value="1"/>
</dbReference>